<dbReference type="EMBL" id="PDXA01000064">
    <property type="protein sequence ID" value="RYN35941.1"/>
    <property type="molecule type" value="Genomic_DNA"/>
</dbReference>
<comment type="caution">
    <text evidence="1">The sequence shown here is derived from an EMBL/GenBank/DDBJ whole genome shotgun (WGS) entry which is preliminary data.</text>
</comment>
<evidence type="ECO:0000313" key="2">
    <source>
        <dbReference type="Proteomes" id="UP000292402"/>
    </source>
</evidence>
<gene>
    <name evidence="1" type="ORF">AA0114_g11681</name>
</gene>
<reference evidence="2" key="1">
    <citation type="journal article" date="2019" name="bioRxiv">
        <title>Genomics, evolutionary history and diagnostics of the Alternaria alternata species group including apple and Asian pear pathotypes.</title>
        <authorList>
            <person name="Armitage A.D."/>
            <person name="Cockerton H.M."/>
            <person name="Sreenivasaprasad S."/>
            <person name="Woodhall J.W."/>
            <person name="Lane C.R."/>
            <person name="Harrison R.J."/>
            <person name="Clarkson J.P."/>
        </authorList>
    </citation>
    <scope>NUCLEOTIDE SEQUENCE [LARGE SCALE GENOMIC DNA]</scope>
    <source>
        <strain evidence="2">FERA 1082</strain>
    </source>
</reference>
<evidence type="ECO:0000313" key="1">
    <source>
        <dbReference type="EMBL" id="RYN35941.1"/>
    </source>
</evidence>
<dbReference type="Proteomes" id="UP000292402">
    <property type="component" value="Unassembled WGS sequence"/>
</dbReference>
<sequence length="56" mass="6342">MVAQWASDMYTLLQDQEDSSEAACGADILKVYERLFVDERVCEDPTIEDGRDTSQP</sequence>
<accession>A0A4Q4M0S4</accession>
<name>A0A4Q4M0S4_9PLEO</name>
<dbReference type="AlphaFoldDB" id="A0A4Q4M0S4"/>
<protein>
    <submittedName>
        <fullName evidence="1">Uncharacterized protein</fullName>
    </submittedName>
</protein>
<proteinExistence type="predicted"/>
<organism evidence="1 2">
    <name type="scientific">Alternaria tenuissima</name>
    <dbReference type="NCBI Taxonomy" id="119927"/>
    <lineage>
        <taxon>Eukaryota</taxon>
        <taxon>Fungi</taxon>
        <taxon>Dikarya</taxon>
        <taxon>Ascomycota</taxon>
        <taxon>Pezizomycotina</taxon>
        <taxon>Dothideomycetes</taxon>
        <taxon>Pleosporomycetidae</taxon>
        <taxon>Pleosporales</taxon>
        <taxon>Pleosporineae</taxon>
        <taxon>Pleosporaceae</taxon>
        <taxon>Alternaria</taxon>
        <taxon>Alternaria sect. Alternaria</taxon>
        <taxon>Alternaria alternata complex</taxon>
    </lineage>
</organism>